<evidence type="ECO:0000256" key="2">
    <source>
        <dbReference type="ARBA" id="ARBA00022741"/>
    </source>
</evidence>
<sequence>MKAYELIPKLIRAALAEDKKSLESISLMIGRSIKKEHPNIASEIMQIIAGNNVGADVFRSIDLSPAPIDKESRSQLLKIEEALEIEQPILEKEVEKQLLDFVKERKILGRFLEEDIVPPNSILLYGKPGVGKTYAAKWLASVLKMPLVTVDLATSISSYLGRTGQNIKSIFDFAKTQDVVLFLDELDAIAKRRDDKADLGELKRLVNVLLKELEDCPINCIIIGATNHPEILDTAVWRRFDRAIEVPLPGKLQRLELIKRTLGKWNTQLKDSTIQFIAENSDLVSAADLCKMCEHIKRQILLNEGVGPDIIAVKECCRLAQLKNKEDKVRICRLLKSNFSKLSIREIAEITNIPSASVSRYIKE</sequence>
<dbReference type="Pfam" id="PF00004">
    <property type="entry name" value="AAA"/>
    <property type="match status" value="1"/>
</dbReference>
<reference evidence="5" key="1">
    <citation type="submission" date="2020-08" db="EMBL/GenBank/DDBJ databases">
        <title>Genome public.</title>
        <authorList>
            <person name="Liu C."/>
            <person name="Sun Q."/>
        </authorList>
    </citation>
    <scope>NUCLEOTIDE SEQUENCE</scope>
    <source>
        <strain evidence="5">NSJ-12</strain>
    </source>
</reference>
<keyword evidence="6" id="KW-1185">Reference proteome</keyword>
<keyword evidence="2" id="KW-0547">Nucleotide-binding</keyword>
<feature type="domain" description="AAA+ ATPase" evidence="4">
    <location>
        <begin position="118"/>
        <end position="250"/>
    </location>
</feature>
<organism evidence="5 6">
    <name type="scientific">Zhenhengia yiwuensis</name>
    <dbReference type="NCBI Taxonomy" id="2763666"/>
    <lineage>
        <taxon>Bacteria</taxon>
        <taxon>Bacillati</taxon>
        <taxon>Bacillota</taxon>
        <taxon>Clostridia</taxon>
        <taxon>Lachnospirales</taxon>
        <taxon>Lachnospiraceae</taxon>
        <taxon>Zhenhengia</taxon>
    </lineage>
</organism>
<dbReference type="GO" id="GO:0016887">
    <property type="term" value="F:ATP hydrolysis activity"/>
    <property type="evidence" value="ECO:0007669"/>
    <property type="project" value="InterPro"/>
</dbReference>
<dbReference type="Gene3D" id="3.40.50.300">
    <property type="entry name" value="P-loop containing nucleotide triphosphate hydrolases"/>
    <property type="match status" value="1"/>
</dbReference>
<dbReference type="EMBL" id="JACRSY010000030">
    <property type="protein sequence ID" value="MBC8580871.1"/>
    <property type="molecule type" value="Genomic_DNA"/>
</dbReference>
<dbReference type="AlphaFoldDB" id="A0A926EGS7"/>
<dbReference type="GO" id="GO:0005524">
    <property type="term" value="F:ATP binding"/>
    <property type="evidence" value="ECO:0007669"/>
    <property type="project" value="UniProtKB-KW"/>
</dbReference>
<comment type="caution">
    <text evidence="5">The sequence shown here is derived from an EMBL/GenBank/DDBJ whole genome shotgun (WGS) entry which is preliminary data.</text>
</comment>
<name>A0A926EGS7_9FIRM</name>
<gene>
    <name evidence="5" type="ORF">H8718_15235</name>
</gene>
<dbReference type="SMART" id="SM00382">
    <property type="entry name" value="AAA"/>
    <property type="match status" value="1"/>
</dbReference>
<dbReference type="InterPro" id="IPR003593">
    <property type="entry name" value="AAA+_ATPase"/>
</dbReference>
<accession>A0A926EGS7</accession>
<protein>
    <submittedName>
        <fullName evidence="5">AAA family ATPase</fullName>
    </submittedName>
</protein>
<dbReference type="Proteomes" id="UP000655830">
    <property type="component" value="Unassembled WGS sequence"/>
</dbReference>
<keyword evidence="3" id="KW-0067">ATP-binding</keyword>
<evidence type="ECO:0000313" key="6">
    <source>
        <dbReference type="Proteomes" id="UP000655830"/>
    </source>
</evidence>
<evidence type="ECO:0000256" key="1">
    <source>
        <dbReference type="ARBA" id="ARBA00006914"/>
    </source>
</evidence>
<evidence type="ECO:0000256" key="3">
    <source>
        <dbReference type="ARBA" id="ARBA00022840"/>
    </source>
</evidence>
<dbReference type="InterPro" id="IPR027417">
    <property type="entry name" value="P-loop_NTPase"/>
</dbReference>
<dbReference type="Gene3D" id="1.10.8.60">
    <property type="match status" value="1"/>
</dbReference>
<dbReference type="CDD" id="cd19481">
    <property type="entry name" value="RecA-like_protease"/>
    <property type="match status" value="1"/>
</dbReference>
<dbReference type="RefSeq" id="WP_249333567.1">
    <property type="nucleotide sequence ID" value="NZ_JACRSY010000030.1"/>
</dbReference>
<comment type="similarity">
    <text evidence="1">Belongs to the AAA ATPase family.</text>
</comment>
<dbReference type="InterPro" id="IPR003959">
    <property type="entry name" value="ATPase_AAA_core"/>
</dbReference>
<dbReference type="PANTHER" id="PTHR23073">
    <property type="entry name" value="26S PROTEASOME REGULATORY SUBUNIT"/>
    <property type="match status" value="1"/>
</dbReference>
<evidence type="ECO:0000313" key="5">
    <source>
        <dbReference type="EMBL" id="MBC8580871.1"/>
    </source>
</evidence>
<dbReference type="InterPro" id="IPR050221">
    <property type="entry name" value="26S_Proteasome_ATPase"/>
</dbReference>
<dbReference type="SUPFAM" id="SSF52540">
    <property type="entry name" value="P-loop containing nucleoside triphosphate hydrolases"/>
    <property type="match status" value="1"/>
</dbReference>
<evidence type="ECO:0000259" key="4">
    <source>
        <dbReference type="SMART" id="SM00382"/>
    </source>
</evidence>
<proteinExistence type="inferred from homology"/>